<dbReference type="GO" id="GO:0005886">
    <property type="term" value="C:plasma membrane"/>
    <property type="evidence" value="ECO:0007669"/>
    <property type="project" value="UniProtKB-SubCell"/>
</dbReference>
<keyword evidence="2" id="KW-1003">Cell membrane</keyword>
<feature type="transmembrane region" description="Helical" evidence="6">
    <location>
        <begin position="679"/>
        <end position="703"/>
    </location>
</feature>
<dbReference type="GO" id="GO:0022857">
    <property type="term" value="F:transmembrane transporter activity"/>
    <property type="evidence" value="ECO:0007669"/>
    <property type="project" value="TreeGrafter"/>
</dbReference>
<protein>
    <submittedName>
        <fullName evidence="9">FtsX-like permease family protein</fullName>
    </submittedName>
</protein>
<accession>A0A4R5UW82</accession>
<name>A0A4R5UW82_9BACT</name>
<dbReference type="RefSeq" id="WP_133391215.1">
    <property type="nucleotide sequence ID" value="NZ_SMUW01000035.1"/>
</dbReference>
<evidence type="ECO:0000259" key="7">
    <source>
        <dbReference type="Pfam" id="PF02687"/>
    </source>
</evidence>
<feature type="transmembrane region" description="Helical" evidence="6">
    <location>
        <begin position="338"/>
        <end position="360"/>
    </location>
</feature>
<feature type="transmembrane region" description="Helical" evidence="6">
    <location>
        <begin position="380"/>
        <end position="405"/>
    </location>
</feature>
<feature type="transmembrane region" description="Helical" evidence="6">
    <location>
        <begin position="21"/>
        <end position="45"/>
    </location>
</feature>
<keyword evidence="4 6" id="KW-1133">Transmembrane helix</keyword>
<organism evidence="9 10">
    <name type="scientific">Algoriphagus formosus</name>
    <dbReference type="NCBI Taxonomy" id="2007308"/>
    <lineage>
        <taxon>Bacteria</taxon>
        <taxon>Pseudomonadati</taxon>
        <taxon>Bacteroidota</taxon>
        <taxon>Cytophagia</taxon>
        <taxon>Cytophagales</taxon>
        <taxon>Cyclobacteriaceae</taxon>
        <taxon>Algoriphagus</taxon>
    </lineage>
</organism>
<sequence length="802" mass="90106">MLKNYFKIAWRNLLRNKVRTTIHILGLSLGIAICFLIFNIVWHAYSFDNFHPDKDRIYRITTMNDYGDMKYQYPAAPGPLGEVIADELVGVELAGRLYTLPETHASIPSTDRNFGRKNYIAFADQGFFQVFPRKWLAGSPEDALSEPNQVVISERSAQVYFPNEDYAQILGKEMRYVDSDTIYATISGIVEDYEENTDIVFQDFISFPTIKRYEKEDWYGLHSWNNINSSSQLFLKTADGYTESDIQKGLTAISEKHYEEEEGETTFGLEPLSELHFSSGLLDETGTSKALIKGLLIVGGIILILACLNFINLETAQAINRAKEVGIRKTLGGDRSQLVLQFLSETYLMVIFSVLVGLVFADLILKSFQSYLPSGFSIPYLAGFNLAFLFIFSLLLTLISGFYPATVLANYRPQRALKGEKEGVGRFSFGVFLRKNLTVLQFTASLIFLVMVLVINSQMKYINSQPVGFDKDAVVYAYLPFMAGYEKASLLRDRVRQLNYVEGASLGGDAISSAGIWTSDVRVPNDTSEVEFFTQVKNVDSAFVSVNGVQLLAGRNLSNQDNEVLVNERFLKEAGISNPQQIIGTSIDFRTDPQLVVGVMRDFNSRSLKEEIMPMIFFQQPDYFNVISIKLSDGINLAAAMTGLRDAFSTIYPFEEVDYLFLDEQIQKFYEEDMRIQTILSFASILAILISGMGLFGLSSFTISQRMKEISLRKILGASLGQILGLISKEYVILTGVSFGLAAYPTYWMAQQVLESYAYRISMPYFQFVLGGLVLLSLCLIIVGTHAWVAARTNPAEILKDE</sequence>
<evidence type="ECO:0000256" key="6">
    <source>
        <dbReference type="SAM" id="Phobius"/>
    </source>
</evidence>
<evidence type="ECO:0000259" key="8">
    <source>
        <dbReference type="Pfam" id="PF12704"/>
    </source>
</evidence>
<dbReference type="InterPro" id="IPR025857">
    <property type="entry name" value="MacB_PCD"/>
</dbReference>
<feature type="domain" description="ABC3 transporter permease C-terminal" evidence="7">
    <location>
        <begin position="682"/>
        <end position="795"/>
    </location>
</feature>
<gene>
    <name evidence="9" type="ORF">E1898_13085</name>
</gene>
<feature type="transmembrane region" description="Helical" evidence="6">
    <location>
        <begin position="436"/>
        <end position="455"/>
    </location>
</feature>
<feature type="domain" description="MacB-like periplasmic core" evidence="8">
    <location>
        <begin position="449"/>
        <end position="646"/>
    </location>
</feature>
<evidence type="ECO:0000256" key="5">
    <source>
        <dbReference type="ARBA" id="ARBA00023136"/>
    </source>
</evidence>
<feature type="domain" description="ABC3 transporter permease C-terminal" evidence="7">
    <location>
        <begin position="297"/>
        <end position="410"/>
    </location>
</feature>
<dbReference type="EMBL" id="SMUW01000035">
    <property type="protein sequence ID" value="TDK43530.1"/>
    <property type="molecule type" value="Genomic_DNA"/>
</dbReference>
<dbReference type="AlphaFoldDB" id="A0A4R5UW82"/>
<proteinExistence type="predicted"/>
<evidence type="ECO:0000256" key="2">
    <source>
        <dbReference type="ARBA" id="ARBA00022475"/>
    </source>
</evidence>
<dbReference type="PANTHER" id="PTHR30572">
    <property type="entry name" value="MEMBRANE COMPONENT OF TRANSPORTER-RELATED"/>
    <property type="match status" value="1"/>
</dbReference>
<keyword evidence="5 6" id="KW-0472">Membrane</keyword>
<feature type="transmembrane region" description="Helical" evidence="6">
    <location>
        <begin position="723"/>
        <end position="745"/>
    </location>
</feature>
<evidence type="ECO:0000256" key="4">
    <source>
        <dbReference type="ARBA" id="ARBA00022989"/>
    </source>
</evidence>
<feature type="transmembrane region" description="Helical" evidence="6">
    <location>
        <begin position="290"/>
        <end position="311"/>
    </location>
</feature>
<evidence type="ECO:0000313" key="9">
    <source>
        <dbReference type="EMBL" id="TDK43530.1"/>
    </source>
</evidence>
<dbReference type="Pfam" id="PF02687">
    <property type="entry name" value="FtsX"/>
    <property type="match status" value="2"/>
</dbReference>
<keyword evidence="3 6" id="KW-0812">Transmembrane</keyword>
<feature type="transmembrane region" description="Helical" evidence="6">
    <location>
        <begin position="765"/>
        <end position="790"/>
    </location>
</feature>
<comment type="subcellular location">
    <subcellularLocation>
        <location evidence="1">Cell membrane</location>
        <topology evidence="1">Multi-pass membrane protein</topology>
    </subcellularLocation>
</comment>
<feature type="domain" description="MacB-like periplasmic core" evidence="8">
    <location>
        <begin position="20"/>
        <end position="252"/>
    </location>
</feature>
<dbReference type="InterPro" id="IPR003838">
    <property type="entry name" value="ABC3_permease_C"/>
</dbReference>
<evidence type="ECO:0000313" key="10">
    <source>
        <dbReference type="Proteomes" id="UP000295438"/>
    </source>
</evidence>
<comment type="caution">
    <text evidence="9">The sequence shown here is derived from an EMBL/GenBank/DDBJ whole genome shotgun (WGS) entry which is preliminary data.</text>
</comment>
<evidence type="ECO:0000256" key="1">
    <source>
        <dbReference type="ARBA" id="ARBA00004651"/>
    </source>
</evidence>
<reference evidence="9 10" key="1">
    <citation type="submission" date="2019-03" db="EMBL/GenBank/DDBJ databases">
        <title>Algoriphagus aquimaris sp. nov., isolated form marine sediment in Pohang, Korea.</title>
        <authorList>
            <person name="Kim J."/>
            <person name="Yoon S.-H."/>
            <person name="Lee S.-S."/>
        </authorList>
    </citation>
    <scope>NUCLEOTIDE SEQUENCE [LARGE SCALE GENOMIC DNA]</scope>
    <source>
        <strain evidence="9 10">F21</strain>
    </source>
</reference>
<dbReference type="Pfam" id="PF12704">
    <property type="entry name" value="MacB_PCD"/>
    <property type="match status" value="2"/>
</dbReference>
<keyword evidence="10" id="KW-1185">Reference proteome</keyword>
<dbReference type="InterPro" id="IPR050250">
    <property type="entry name" value="Macrolide_Exporter_MacB"/>
</dbReference>
<dbReference type="Proteomes" id="UP000295438">
    <property type="component" value="Unassembled WGS sequence"/>
</dbReference>
<evidence type="ECO:0000256" key="3">
    <source>
        <dbReference type="ARBA" id="ARBA00022692"/>
    </source>
</evidence>
<dbReference type="PANTHER" id="PTHR30572:SF18">
    <property type="entry name" value="ABC-TYPE MACROLIDE FAMILY EXPORT SYSTEM PERMEASE COMPONENT 2"/>
    <property type="match status" value="1"/>
</dbReference>